<comment type="caution">
    <text evidence="1">The sequence shown here is derived from an EMBL/GenBank/DDBJ whole genome shotgun (WGS) entry which is preliminary data.</text>
</comment>
<sequence length="172" mass="19005">MTNLEALKHALRQHAASTSSSPKQPLSDTQYSAGFYTLVQSSGGATYRDFIVPLLSRLLDPLFVTRAGVSVLEIGPGPKSVLGSLPTGLRRQIKKYTAFEPNGLYVERLEQWLSSHSSEAELPLPCLDSPPDIRNDPFTLDHSAGANKIHDKFDVVLFCHSMYGMKPKRTYV</sequence>
<dbReference type="Gene3D" id="3.40.50.150">
    <property type="entry name" value="Vaccinia Virus protein VP39"/>
    <property type="match status" value="1"/>
</dbReference>
<gene>
    <name evidence="1" type="ORF">CMUS01_06915</name>
</gene>
<organism evidence="1 2">
    <name type="scientific">Colletotrichum musicola</name>
    <dbReference type="NCBI Taxonomy" id="2175873"/>
    <lineage>
        <taxon>Eukaryota</taxon>
        <taxon>Fungi</taxon>
        <taxon>Dikarya</taxon>
        <taxon>Ascomycota</taxon>
        <taxon>Pezizomycotina</taxon>
        <taxon>Sordariomycetes</taxon>
        <taxon>Hypocreomycetidae</taxon>
        <taxon>Glomerellales</taxon>
        <taxon>Glomerellaceae</taxon>
        <taxon>Colletotrichum</taxon>
        <taxon>Colletotrichum orchidearum species complex</taxon>
    </lineage>
</organism>
<proteinExistence type="predicted"/>
<protein>
    <submittedName>
        <fullName evidence="1">Phosphoribosyl transferase domain protein</fullName>
    </submittedName>
</protein>
<evidence type="ECO:0000313" key="1">
    <source>
        <dbReference type="EMBL" id="KAF6832423.1"/>
    </source>
</evidence>
<accession>A0A8H6KJJ6</accession>
<keyword evidence="2" id="KW-1185">Reference proteome</keyword>
<dbReference type="EMBL" id="WIGM01000237">
    <property type="protein sequence ID" value="KAF6832423.1"/>
    <property type="molecule type" value="Genomic_DNA"/>
</dbReference>
<dbReference type="AlphaFoldDB" id="A0A8H6KJJ6"/>
<reference evidence="1" key="1">
    <citation type="journal article" date="2020" name="Phytopathology">
        <title>Genome Sequence Resources of Colletotrichum truncatum, C. plurivorum, C. musicola, and C. sojae: Four Species Pathogenic to Soybean (Glycine max).</title>
        <authorList>
            <person name="Rogerio F."/>
            <person name="Boufleur T.R."/>
            <person name="Ciampi-Guillardi M."/>
            <person name="Sukno S.A."/>
            <person name="Thon M.R."/>
            <person name="Massola Junior N.S."/>
            <person name="Baroncelli R."/>
        </authorList>
    </citation>
    <scope>NUCLEOTIDE SEQUENCE</scope>
    <source>
        <strain evidence="1">LFN0074</strain>
    </source>
</reference>
<name>A0A8H6KJJ6_9PEZI</name>
<evidence type="ECO:0000313" key="2">
    <source>
        <dbReference type="Proteomes" id="UP000639643"/>
    </source>
</evidence>
<dbReference type="InterPro" id="IPR029063">
    <property type="entry name" value="SAM-dependent_MTases_sf"/>
</dbReference>
<dbReference type="OrthoDB" id="363185at2759"/>
<dbReference type="GO" id="GO:0016740">
    <property type="term" value="F:transferase activity"/>
    <property type="evidence" value="ECO:0007669"/>
    <property type="project" value="UniProtKB-KW"/>
</dbReference>
<dbReference type="Proteomes" id="UP000639643">
    <property type="component" value="Unassembled WGS sequence"/>
</dbReference>
<keyword evidence="1" id="KW-0808">Transferase</keyword>